<organism evidence="1 2">
    <name type="scientific">Smallanthus sonchifolius</name>
    <dbReference type="NCBI Taxonomy" id="185202"/>
    <lineage>
        <taxon>Eukaryota</taxon>
        <taxon>Viridiplantae</taxon>
        <taxon>Streptophyta</taxon>
        <taxon>Embryophyta</taxon>
        <taxon>Tracheophyta</taxon>
        <taxon>Spermatophyta</taxon>
        <taxon>Magnoliopsida</taxon>
        <taxon>eudicotyledons</taxon>
        <taxon>Gunneridae</taxon>
        <taxon>Pentapetalae</taxon>
        <taxon>asterids</taxon>
        <taxon>campanulids</taxon>
        <taxon>Asterales</taxon>
        <taxon>Asteraceae</taxon>
        <taxon>Asteroideae</taxon>
        <taxon>Heliantheae alliance</taxon>
        <taxon>Millerieae</taxon>
        <taxon>Smallanthus</taxon>
    </lineage>
</organism>
<evidence type="ECO:0000313" key="2">
    <source>
        <dbReference type="Proteomes" id="UP001056120"/>
    </source>
</evidence>
<sequence>MEGIFLGYVANSPCKRVYNIEHRSVEEWLKVDCSKHSTPPEPTGLTWGFDYDSLFKSFNFPGLSAEDAANFDTEEDTNGEGNDARVDPNTCVGNEAPVDPINIESSSNIQDLGELSTNLETNIQEPTVPETRIHRNYPIDNIIGDPNAGVQTRHRTVTENTSLYAEILNKGISFDSCKEDFQIPERETPIGSVVLQAAVF</sequence>
<evidence type="ECO:0000313" key="1">
    <source>
        <dbReference type="EMBL" id="KAI3773474.1"/>
    </source>
</evidence>
<accession>A0ACB9FQE7</accession>
<reference evidence="2" key="1">
    <citation type="journal article" date="2022" name="Mol. Ecol. Resour.">
        <title>The genomes of chicory, endive, great burdock and yacon provide insights into Asteraceae palaeo-polyploidization history and plant inulin production.</title>
        <authorList>
            <person name="Fan W."/>
            <person name="Wang S."/>
            <person name="Wang H."/>
            <person name="Wang A."/>
            <person name="Jiang F."/>
            <person name="Liu H."/>
            <person name="Zhao H."/>
            <person name="Xu D."/>
            <person name="Zhang Y."/>
        </authorList>
    </citation>
    <scope>NUCLEOTIDE SEQUENCE [LARGE SCALE GENOMIC DNA]</scope>
    <source>
        <strain evidence="2">cv. Yunnan</strain>
    </source>
</reference>
<comment type="caution">
    <text evidence="1">The sequence shown here is derived from an EMBL/GenBank/DDBJ whole genome shotgun (WGS) entry which is preliminary data.</text>
</comment>
<gene>
    <name evidence="1" type="ORF">L1987_48004</name>
</gene>
<dbReference type="EMBL" id="CM042033">
    <property type="protein sequence ID" value="KAI3773474.1"/>
    <property type="molecule type" value="Genomic_DNA"/>
</dbReference>
<protein>
    <submittedName>
        <fullName evidence="1">Uncharacterized protein</fullName>
    </submittedName>
</protein>
<keyword evidence="2" id="KW-1185">Reference proteome</keyword>
<proteinExistence type="predicted"/>
<dbReference type="Proteomes" id="UP001056120">
    <property type="component" value="Linkage Group LG16"/>
</dbReference>
<name>A0ACB9FQE7_9ASTR</name>
<reference evidence="1 2" key="2">
    <citation type="journal article" date="2022" name="Mol. Ecol. Resour.">
        <title>The genomes of chicory, endive, great burdock and yacon provide insights into Asteraceae paleo-polyploidization history and plant inulin production.</title>
        <authorList>
            <person name="Fan W."/>
            <person name="Wang S."/>
            <person name="Wang H."/>
            <person name="Wang A."/>
            <person name="Jiang F."/>
            <person name="Liu H."/>
            <person name="Zhao H."/>
            <person name="Xu D."/>
            <person name="Zhang Y."/>
        </authorList>
    </citation>
    <scope>NUCLEOTIDE SEQUENCE [LARGE SCALE GENOMIC DNA]</scope>
    <source>
        <strain evidence="2">cv. Yunnan</strain>
        <tissue evidence="1">Leaves</tissue>
    </source>
</reference>